<name>A0A9R1UGP9_LACSA</name>
<organism evidence="1 2">
    <name type="scientific">Lactuca sativa</name>
    <name type="common">Garden lettuce</name>
    <dbReference type="NCBI Taxonomy" id="4236"/>
    <lineage>
        <taxon>Eukaryota</taxon>
        <taxon>Viridiplantae</taxon>
        <taxon>Streptophyta</taxon>
        <taxon>Embryophyta</taxon>
        <taxon>Tracheophyta</taxon>
        <taxon>Spermatophyta</taxon>
        <taxon>Magnoliopsida</taxon>
        <taxon>eudicotyledons</taxon>
        <taxon>Gunneridae</taxon>
        <taxon>Pentapetalae</taxon>
        <taxon>asterids</taxon>
        <taxon>campanulids</taxon>
        <taxon>Asterales</taxon>
        <taxon>Asteraceae</taxon>
        <taxon>Cichorioideae</taxon>
        <taxon>Cichorieae</taxon>
        <taxon>Lactucinae</taxon>
        <taxon>Lactuca</taxon>
    </lineage>
</organism>
<evidence type="ECO:0000313" key="2">
    <source>
        <dbReference type="Proteomes" id="UP000235145"/>
    </source>
</evidence>
<comment type="caution">
    <text evidence="1">The sequence shown here is derived from an EMBL/GenBank/DDBJ whole genome shotgun (WGS) entry which is preliminary data.</text>
</comment>
<reference evidence="1 2" key="1">
    <citation type="journal article" date="2017" name="Nat. Commun.">
        <title>Genome assembly with in vitro proximity ligation data and whole-genome triplication in lettuce.</title>
        <authorList>
            <person name="Reyes-Chin-Wo S."/>
            <person name="Wang Z."/>
            <person name="Yang X."/>
            <person name="Kozik A."/>
            <person name="Arikit S."/>
            <person name="Song C."/>
            <person name="Xia L."/>
            <person name="Froenicke L."/>
            <person name="Lavelle D.O."/>
            <person name="Truco M.J."/>
            <person name="Xia R."/>
            <person name="Zhu S."/>
            <person name="Xu C."/>
            <person name="Xu H."/>
            <person name="Xu X."/>
            <person name="Cox K."/>
            <person name="Korf I."/>
            <person name="Meyers B.C."/>
            <person name="Michelmore R.W."/>
        </authorList>
    </citation>
    <scope>NUCLEOTIDE SEQUENCE [LARGE SCALE GENOMIC DNA]</scope>
    <source>
        <strain evidence="2">cv. Salinas</strain>
        <tissue evidence="1">Seedlings</tissue>
    </source>
</reference>
<evidence type="ECO:0000313" key="1">
    <source>
        <dbReference type="EMBL" id="KAJ0186856.1"/>
    </source>
</evidence>
<dbReference type="Proteomes" id="UP000235145">
    <property type="component" value="Unassembled WGS sequence"/>
</dbReference>
<dbReference type="EMBL" id="NBSK02000009">
    <property type="protein sequence ID" value="KAJ0186856.1"/>
    <property type="molecule type" value="Genomic_DNA"/>
</dbReference>
<dbReference type="AlphaFoldDB" id="A0A9R1UGP9"/>
<sequence>MQQVFIMISIEPAPMLEDKEKWFVFFSSYVLHYINDKYTLLFVIYTLHLKQHIFIEKCKYGASAMLPKIEKAKINRVAMALEEEENVASKTIP</sequence>
<keyword evidence="2" id="KW-1185">Reference proteome</keyword>
<proteinExistence type="predicted"/>
<gene>
    <name evidence="1" type="ORF">LSAT_V11C900486790</name>
</gene>
<protein>
    <submittedName>
        <fullName evidence="1">Uncharacterized protein</fullName>
    </submittedName>
</protein>
<accession>A0A9R1UGP9</accession>